<organism evidence="9 10">
    <name type="scientific">Phytophthora aleatoria</name>
    <dbReference type="NCBI Taxonomy" id="2496075"/>
    <lineage>
        <taxon>Eukaryota</taxon>
        <taxon>Sar</taxon>
        <taxon>Stramenopiles</taxon>
        <taxon>Oomycota</taxon>
        <taxon>Peronosporomycetes</taxon>
        <taxon>Peronosporales</taxon>
        <taxon>Peronosporaceae</taxon>
        <taxon>Phytophthora</taxon>
    </lineage>
</organism>
<dbReference type="GO" id="GO:0005524">
    <property type="term" value="F:ATP binding"/>
    <property type="evidence" value="ECO:0007669"/>
    <property type="project" value="UniProtKB-KW"/>
</dbReference>
<dbReference type="EMBL" id="JAENGY010000067">
    <property type="protein sequence ID" value="KAG6975319.1"/>
    <property type="molecule type" value="Genomic_DNA"/>
</dbReference>
<feature type="domain" description="Proteasome activator PA28 C-terminal" evidence="6">
    <location>
        <begin position="785"/>
        <end position="835"/>
    </location>
</feature>
<evidence type="ECO:0008006" key="11">
    <source>
        <dbReference type="Google" id="ProtNLM"/>
    </source>
</evidence>
<dbReference type="GO" id="GO:0005739">
    <property type="term" value="C:mitochondrion"/>
    <property type="evidence" value="ECO:0007669"/>
    <property type="project" value="TreeGrafter"/>
</dbReference>
<comment type="similarity">
    <text evidence="1">Belongs to the folylpolyglutamate synthase family.</text>
</comment>
<name>A0A8J5MHS4_9STRA</name>
<dbReference type="InterPro" id="IPR018109">
    <property type="entry name" value="Folylpolyglutamate_synth_CS"/>
</dbReference>
<sequence length="842" mass="91452">MALRRASQRSSETARWQLLRSYTVLSRAQFRQAPAPAAFARSEPLSLASSGVLTTPAGANSLLLDSARFISQRPARRNSNGGSVKEEDTVKAAAAAISATYEMLLQRLYQVNRFSAVKLGLENMQKLNAAFGDPASQFEIVHVAGTNGKGSVAFKVAKALERSGHKTGLFVSPHVACFRERVQVNGQLISESDVCDALSEIFNISAQLRIPATFFEITTMLAFMHFAKQGVDCVVLETGLGGRLDSTNIVTPALSVITSIGLDHTRILGNTREAIAREKAGIIKPNVPVVVGPNTPENVMMEFAARNNAPLVRVPLQTDFNEDYNAENTAIAREACVQLNTLHGLQIGRARGAKKLCVNLTNERVNAALESRPPCRFQVLHLMRPNSKERKVTVVLDVAHNPQAIDKLVELLHKQFPDKKFRFVCGFSADKAINKVLDKITNVVRDTHPDESDEELQERIHLVKANHPRGASLEEINLALANATAEGEMPRVYETISTIKDGVNAALAASRASSDDEVVVVCGSVFLMAEARQALGLKEPIDSTALNAVAGLHLSTPESRLAATEQEAEVAAATEPCPVYFASTSQLKKISKATRPTLFMSEYKKTVTASGAALLSELPQRVAQVHALVEQHAGERAPSKLRAKFAQSVLAAPAAVSSNGDVQALLMVVGDEVAQLMSAIQQLQLWIQLQVPKVEDGNNFGVEVQKYAYVHLKEALEKWQKTWDSLVDYSSARATAVEKLNAKASSETSTTTTVTSSKGGKDGDEEKSVTAKVEKQSNAGNKAPEDAIAAVVEIDVKWYFNLVRALEGVRDQYAVTEDVITKNKEKIELPRGKNDRAGFNMF</sequence>
<keyword evidence="10" id="KW-1185">Reference proteome</keyword>
<evidence type="ECO:0000259" key="8">
    <source>
        <dbReference type="Pfam" id="PF08245"/>
    </source>
</evidence>
<evidence type="ECO:0000259" key="6">
    <source>
        <dbReference type="Pfam" id="PF02252"/>
    </source>
</evidence>
<feature type="compositionally biased region" description="Low complexity" evidence="5">
    <location>
        <begin position="745"/>
        <end position="757"/>
    </location>
</feature>
<protein>
    <recommendedName>
        <fullName evidence="11">Mur ligase central domain-containing protein</fullName>
    </recommendedName>
</protein>
<evidence type="ECO:0000256" key="2">
    <source>
        <dbReference type="ARBA" id="ARBA00022598"/>
    </source>
</evidence>
<dbReference type="InterPro" id="IPR004101">
    <property type="entry name" value="Mur_ligase_C"/>
</dbReference>
<dbReference type="GO" id="GO:0005829">
    <property type="term" value="C:cytosol"/>
    <property type="evidence" value="ECO:0007669"/>
    <property type="project" value="TreeGrafter"/>
</dbReference>
<evidence type="ECO:0000259" key="7">
    <source>
        <dbReference type="Pfam" id="PF02875"/>
    </source>
</evidence>
<comment type="caution">
    <text evidence="9">The sequence shown here is derived from an EMBL/GenBank/DDBJ whole genome shotgun (WGS) entry which is preliminary data.</text>
</comment>
<dbReference type="Pfam" id="PF08245">
    <property type="entry name" value="Mur_ligase_M"/>
    <property type="match status" value="1"/>
</dbReference>
<evidence type="ECO:0000256" key="4">
    <source>
        <dbReference type="ARBA" id="ARBA00022840"/>
    </source>
</evidence>
<dbReference type="GO" id="GO:0008841">
    <property type="term" value="F:dihydrofolate synthase activity"/>
    <property type="evidence" value="ECO:0007669"/>
    <property type="project" value="TreeGrafter"/>
</dbReference>
<feature type="domain" description="Mur ligase C-terminal" evidence="7">
    <location>
        <begin position="388"/>
        <end position="524"/>
    </location>
</feature>
<dbReference type="InterPro" id="IPR003186">
    <property type="entry name" value="PA28_C"/>
</dbReference>
<evidence type="ECO:0000256" key="5">
    <source>
        <dbReference type="SAM" id="MobiDB-lite"/>
    </source>
</evidence>
<keyword evidence="3" id="KW-0547">Nucleotide-binding</keyword>
<dbReference type="GO" id="GO:0008537">
    <property type="term" value="C:proteasome activator complex"/>
    <property type="evidence" value="ECO:0007669"/>
    <property type="project" value="InterPro"/>
</dbReference>
<dbReference type="PANTHER" id="PTHR11136">
    <property type="entry name" value="FOLYLPOLYGLUTAMATE SYNTHASE-RELATED"/>
    <property type="match status" value="1"/>
</dbReference>
<dbReference type="GO" id="GO:0004326">
    <property type="term" value="F:tetrahydrofolylpolyglutamate synthase activity"/>
    <property type="evidence" value="ECO:0007669"/>
    <property type="project" value="InterPro"/>
</dbReference>
<proteinExistence type="inferred from homology"/>
<evidence type="ECO:0000256" key="3">
    <source>
        <dbReference type="ARBA" id="ARBA00022741"/>
    </source>
</evidence>
<dbReference type="NCBIfam" id="TIGR01499">
    <property type="entry name" value="folC"/>
    <property type="match status" value="1"/>
</dbReference>
<evidence type="ECO:0000313" key="10">
    <source>
        <dbReference type="Proteomes" id="UP000709295"/>
    </source>
</evidence>
<dbReference type="InterPro" id="IPR001645">
    <property type="entry name" value="Folylpolyglutamate_synth"/>
</dbReference>
<evidence type="ECO:0000313" key="9">
    <source>
        <dbReference type="EMBL" id="KAG6975319.1"/>
    </source>
</evidence>
<evidence type="ECO:0000256" key="1">
    <source>
        <dbReference type="ARBA" id="ARBA00008276"/>
    </source>
</evidence>
<gene>
    <name evidence="9" type="ORF">JG688_00002494</name>
</gene>
<dbReference type="PROSITE" id="PS01012">
    <property type="entry name" value="FOLYLPOLYGLU_SYNT_2"/>
    <property type="match status" value="1"/>
</dbReference>
<dbReference type="PANTHER" id="PTHR11136:SF0">
    <property type="entry name" value="DIHYDROFOLATE SYNTHETASE-RELATED"/>
    <property type="match status" value="1"/>
</dbReference>
<reference evidence="9" key="1">
    <citation type="submission" date="2021-01" db="EMBL/GenBank/DDBJ databases">
        <title>Phytophthora aleatoria, a newly-described species from Pinus radiata is distinct from Phytophthora cactorum isolates based on comparative genomics.</title>
        <authorList>
            <person name="Mcdougal R."/>
            <person name="Panda P."/>
            <person name="Williams N."/>
            <person name="Studholme D.J."/>
        </authorList>
    </citation>
    <scope>NUCLEOTIDE SEQUENCE</scope>
    <source>
        <strain evidence="9">NZFS 4037</strain>
    </source>
</reference>
<keyword evidence="4" id="KW-0067">ATP-binding</keyword>
<feature type="domain" description="Proteasome activator PA28 C-terminal" evidence="6">
    <location>
        <begin position="656"/>
        <end position="741"/>
    </location>
</feature>
<dbReference type="FunFam" id="3.90.190.20:FF:000041">
    <property type="entry name" value="Folylpolyglutamate synthase/dihydrofolate synthase"/>
    <property type="match status" value="1"/>
</dbReference>
<dbReference type="InterPro" id="IPR013221">
    <property type="entry name" value="Mur_ligase_cen"/>
</dbReference>
<dbReference type="Pfam" id="PF02875">
    <property type="entry name" value="Mur_ligase_C"/>
    <property type="match status" value="1"/>
</dbReference>
<dbReference type="AlphaFoldDB" id="A0A8J5MHS4"/>
<dbReference type="Pfam" id="PF02252">
    <property type="entry name" value="PA28_C"/>
    <property type="match status" value="2"/>
</dbReference>
<feature type="domain" description="Mur ligase central" evidence="8">
    <location>
        <begin position="143"/>
        <end position="318"/>
    </location>
</feature>
<dbReference type="Proteomes" id="UP000709295">
    <property type="component" value="Unassembled WGS sequence"/>
</dbReference>
<keyword evidence="2" id="KW-0436">Ligase</keyword>
<accession>A0A8J5MHS4</accession>
<feature type="region of interest" description="Disordered" evidence="5">
    <location>
        <begin position="742"/>
        <end position="767"/>
    </location>
</feature>